<sequence>MGRSPATEKTLGGKGNVRDSTELAVISHISLVTESMGLEIEDEGDVDSAGESAASLLKDANAKTGEKELDDSVRNWLKQAKDVAVLIEDIVDECILEVSQCSHRHGFKFLGNAGRLIGTLNGGGKISSDTDNIKELFLDIKERGRDEYLVGLNSSRNELIQRLREGESAHSVVSLVGAGGIGKTTLAMVVYYNVAVRGHFYYCAWITVSPLYRIEELLKMMKTEICAAEKQNVIEKMQRQVLISILRECLRPKRYVLVFDDVWKEEFWGVMKDALPENDNGSRIIITTRKDTIAASCIESSFDNVHKLEPLSEAMSWDLFCTVMFRYEPQLHCPLELEQLSLKFIAMCKGLPLPIVAIAGLLSMKDKEALEWQKLLDNFGTEVRSNIHLSRLNTILSRSFGDFPDLLKLCFMYFGIFAKDALIPNDKLFKLWIAEVFVQQKRGKTSEEVAEEYLKELIHRNLVEECKGFYRLEKFCRVSSLMHEIARQKADEFSFCHMRNDKSSSFKGKVAAYLKFKLLTLLDFENMSLEFVPNELHLKYLSLKDTKVKWLPKSLAKLQNLLKLDLRNTQIVELPVEINRLQNLRHLLASRCNNRDGLDSTHGMRIYDGFSCLEDIQTLMIVEAQRSGIGFAKELKKLFRLRWLGISGLIEEDLSSLSNSIKKMNHLEYLSLYAKTNNENFGLENISISPPLMQRLVLLGLLQKLPHWIPRSENLSMSCLSLSRLNEDPLKHLCELPNLVSLWLPRVYNGEELRFTEGGFLKLKLLVLRELQGLKQVEIERGALPLLEELRIEPILLLNEVPSGIRHLGNPKVLANYDMPAEFVLSMQPNGGSDYWKVKHVPSILFWYRVQGRQYVLCKLGELDLLDHLQGTSATNINSWNCLRFSFCYNDDEADSTITSVAPWNDANRLSFSSLVGAAMI</sequence>
<evidence type="ECO:0008006" key="10">
    <source>
        <dbReference type="Google" id="ProtNLM"/>
    </source>
</evidence>
<dbReference type="InterPro" id="IPR027417">
    <property type="entry name" value="P-loop_NTPase"/>
</dbReference>
<dbReference type="FunFam" id="1.10.10.10:FF:000322">
    <property type="entry name" value="Probable disease resistance protein At1g63360"/>
    <property type="match status" value="1"/>
</dbReference>
<dbReference type="Gene3D" id="3.40.50.300">
    <property type="entry name" value="P-loop containing nucleotide triphosphate hydrolases"/>
    <property type="match status" value="1"/>
</dbReference>
<dbReference type="AlphaFoldDB" id="A0AA88E658"/>
<evidence type="ECO:0000259" key="4">
    <source>
        <dbReference type="Pfam" id="PF00931"/>
    </source>
</evidence>
<dbReference type="Gene3D" id="1.10.10.10">
    <property type="entry name" value="Winged helix-like DNA-binding domain superfamily/Winged helix DNA-binding domain"/>
    <property type="match status" value="1"/>
</dbReference>
<dbReference type="InterPro" id="IPR058922">
    <property type="entry name" value="WHD_DRP"/>
</dbReference>
<dbReference type="InterPro" id="IPR041118">
    <property type="entry name" value="Rx_N"/>
</dbReference>
<dbReference type="Pfam" id="PF00931">
    <property type="entry name" value="NB-ARC"/>
    <property type="match status" value="1"/>
</dbReference>
<evidence type="ECO:0000259" key="7">
    <source>
        <dbReference type="Pfam" id="PF23598"/>
    </source>
</evidence>
<feature type="domain" description="Disease resistance N-terminal" evidence="5">
    <location>
        <begin position="52"/>
        <end position="107"/>
    </location>
</feature>
<dbReference type="Gene3D" id="3.80.10.10">
    <property type="entry name" value="Ribonuclease Inhibitor"/>
    <property type="match status" value="1"/>
</dbReference>
<comment type="caution">
    <text evidence="8">The sequence shown here is derived from an EMBL/GenBank/DDBJ whole genome shotgun (WGS) entry which is preliminary data.</text>
</comment>
<accession>A0AA88E658</accession>
<dbReference type="Pfam" id="PF23598">
    <property type="entry name" value="LRR_14"/>
    <property type="match status" value="1"/>
</dbReference>
<dbReference type="InterPro" id="IPR036388">
    <property type="entry name" value="WH-like_DNA-bd_sf"/>
</dbReference>
<evidence type="ECO:0000259" key="6">
    <source>
        <dbReference type="Pfam" id="PF23559"/>
    </source>
</evidence>
<reference evidence="8" key="1">
    <citation type="submission" date="2023-07" db="EMBL/GenBank/DDBJ databases">
        <title>draft genome sequence of fig (Ficus carica).</title>
        <authorList>
            <person name="Takahashi T."/>
            <person name="Nishimura K."/>
        </authorList>
    </citation>
    <scope>NUCLEOTIDE SEQUENCE</scope>
</reference>
<dbReference type="InterPro" id="IPR002182">
    <property type="entry name" value="NB-ARC"/>
</dbReference>
<dbReference type="GO" id="GO:0043531">
    <property type="term" value="F:ADP binding"/>
    <property type="evidence" value="ECO:0007669"/>
    <property type="project" value="InterPro"/>
</dbReference>
<dbReference type="PANTHER" id="PTHR23155">
    <property type="entry name" value="DISEASE RESISTANCE PROTEIN RP"/>
    <property type="match status" value="1"/>
</dbReference>
<dbReference type="Gene3D" id="1.10.8.430">
    <property type="entry name" value="Helical domain of apoptotic protease-activating factors"/>
    <property type="match status" value="1"/>
</dbReference>
<keyword evidence="9" id="KW-1185">Reference proteome</keyword>
<keyword evidence="3" id="KW-0611">Plant defense</keyword>
<dbReference type="SUPFAM" id="SSF52058">
    <property type="entry name" value="L domain-like"/>
    <property type="match status" value="1"/>
</dbReference>
<keyword evidence="1" id="KW-0677">Repeat</keyword>
<proteinExistence type="predicted"/>
<evidence type="ECO:0000256" key="1">
    <source>
        <dbReference type="ARBA" id="ARBA00022737"/>
    </source>
</evidence>
<dbReference type="Pfam" id="PF18052">
    <property type="entry name" value="Rx_N"/>
    <property type="match status" value="1"/>
</dbReference>
<dbReference type="EMBL" id="BTGU01000194">
    <property type="protein sequence ID" value="GMN64784.1"/>
    <property type="molecule type" value="Genomic_DNA"/>
</dbReference>
<dbReference type="PANTHER" id="PTHR23155:SF1052">
    <property type="entry name" value="DISEASE RESISTANCE PROTEIN RPM1"/>
    <property type="match status" value="1"/>
</dbReference>
<feature type="domain" description="Disease resistance protein winged helix" evidence="6">
    <location>
        <begin position="416"/>
        <end position="486"/>
    </location>
</feature>
<feature type="domain" description="Disease resistance R13L4/SHOC-2-like LRR" evidence="7">
    <location>
        <begin position="512"/>
        <end position="793"/>
    </location>
</feature>
<keyword evidence="2" id="KW-0547">Nucleotide-binding</keyword>
<evidence type="ECO:0000256" key="2">
    <source>
        <dbReference type="ARBA" id="ARBA00022741"/>
    </source>
</evidence>
<dbReference type="GO" id="GO:0098542">
    <property type="term" value="P:defense response to other organism"/>
    <property type="evidence" value="ECO:0007669"/>
    <property type="project" value="TreeGrafter"/>
</dbReference>
<dbReference type="SUPFAM" id="SSF52540">
    <property type="entry name" value="P-loop containing nucleoside triphosphate hydrolases"/>
    <property type="match status" value="1"/>
</dbReference>
<dbReference type="Gene3D" id="1.20.5.4130">
    <property type="match status" value="1"/>
</dbReference>
<dbReference type="InterPro" id="IPR055414">
    <property type="entry name" value="LRR_R13L4/SHOC2-like"/>
</dbReference>
<dbReference type="Pfam" id="PF23559">
    <property type="entry name" value="WHD_DRP"/>
    <property type="match status" value="1"/>
</dbReference>
<gene>
    <name evidence="8" type="ORF">TIFTF001_033840</name>
</gene>
<name>A0AA88E658_FICCA</name>
<evidence type="ECO:0000313" key="8">
    <source>
        <dbReference type="EMBL" id="GMN64784.1"/>
    </source>
</evidence>
<evidence type="ECO:0000259" key="5">
    <source>
        <dbReference type="Pfam" id="PF18052"/>
    </source>
</evidence>
<protein>
    <recommendedName>
        <fullName evidence="10">NB-ARC domain-containing protein</fullName>
    </recommendedName>
</protein>
<evidence type="ECO:0000256" key="3">
    <source>
        <dbReference type="ARBA" id="ARBA00022821"/>
    </source>
</evidence>
<dbReference type="PRINTS" id="PR00364">
    <property type="entry name" value="DISEASERSIST"/>
</dbReference>
<dbReference type="InterPro" id="IPR042197">
    <property type="entry name" value="Apaf_helical"/>
</dbReference>
<dbReference type="InterPro" id="IPR032675">
    <property type="entry name" value="LRR_dom_sf"/>
</dbReference>
<evidence type="ECO:0000313" key="9">
    <source>
        <dbReference type="Proteomes" id="UP001187192"/>
    </source>
</evidence>
<dbReference type="FunFam" id="3.40.50.300:FF:001091">
    <property type="entry name" value="Probable disease resistance protein At1g61300"/>
    <property type="match status" value="1"/>
</dbReference>
<organism evidence="8 9">
    <name type="scientific">Ficus carica</name>
    <name type="common">Common fig</name>
    <dbReference type="NCBI Taxonomy" id="3494"/>
    <lineage>
        <taxon>Eukaryota</taxon>
        <taxon>Viridiplantae</taxon>
        <taxon>Streptophyta</taxon>
        <taxon>Embryophyta</taxon>
        <taxon>Tracheophyta</taxon>
        <taxon>Spermatophyta</taxon>
        <taxon>Magnoliopsida</taxon>
        <taxon>eudicotyledons</taxon>
        <taxon>Gunneridae</taxon>
        <taxon>Pentapetalae</taxon>
        <taxon>rosids</taxon>
        <taxon>fabids</taxon>
        <taxon>Rosales</taxon>
        <taxon>Moraceae</taxon>
        <taxon>Ficeae</taxon>
        <taxon>Ficus</taxon>
    </lineage>
</organism>
<feature type="domain" description="NB-ARC" evidence="4">
    <location>
        <begin position="156"/>
        <end position="326"/>
    </location>
</feature>
<dbReference type="Proteomes" id="UP001187192">
    <property type="component" value="Unassembled WGS sequence"/>
</dbReference>
<dbReference type="InterPro" id="IPR044974">
    <property type="entry name" value="Disease_R_plants"/>
</dbReference>